<proteinExistence type="predicted"/>
<dbReference type="Proteomes" id="UP000579647">
    <property type="component" value="Unassembled WGS sequence"/>
</dbReference>
<dbReference type="Gene3D" id="3.40.50.1580">
    <property type="entry name" value="Nucleoside phosphorylase domain"/>
    <property type="match status" value="1"/>
</dbReference>
<name>A0A840WCB9_9ACTN</name>
<feature type="domain" description="Nucleoside phosphorylase" evidence="2">
    <location>
        <begin position="7"/>
        <end position="243"/>
    </location>
</feature>
<dbReference type="GO" id="GO:0005829">
    <property type="term" value="C:cytosol"/>
    <property type="evidence" value="ECO:0007669"/>
    <property type="project" value="TreeGrafter"/>
</dbReference>
<organism evidence="3 4">
    <name type="scientific">Nocardiopsis metallicus</name>
    <dbReference type="NCBI Taxonomy" id="179819"/>
    <lineage>
        <taxon>Bacteria</taxon>
        <taxon>Bacillati</taxon>
        <taxon>Actinomycetota</taxon>
        <taxon>Actinomycetes</taxon>
        <taxon>Streptosporangiales</taxon>
        <taxon>Nocardiopsidaceae</taxon>
        <taxon>Nocardiopsis</taxon>
    </lineage>
</organism>
<dbReference type="EMBL" id="JACHDO010000001">
    <property type="protein sequence ID" value="MBB5488886.1"/>
    <property type="molecule type" value="Genomic_DNA"/>
</dbReference>
<dbReference type="GO" id="GO:0019284">
    <property type="term" value="P:L-methionine salvage from S-adenosylmethionine"/>
    <property type="evidence" value="ECO:0007669"/>
    <property type="project" value="TreeGrafter"/>
</dbReference>
<dbReference type="Pfam" id="PF01048">
    <property type="entry name" value="PNP_UDP_1"/>
    <property type="match status" value="1"/>
</dbReference>
<feature type="compositionally biased region" description="Basic and acidic residues" evidence="1">
    <location>
        <begin position="318"/>
        <end position="332"/>
    </location>
</feature>
<evidence type="ECO:0000259" key="2">
    <source>
        <dbReference type="Pfam" id="PF01048"/>
    </source>
</evidence>
<gene>
    <name evidence="3" type="ORF">HNR07_000023</name>
</gene>
<reference evidence="3 4" key="1">
    <citation type="submission" date="2020-08" db="EMBL/GenBank/DDBJ databases">
        <title>Sequencing the genomes of 1000 actinobacteria strains.</title>
        <authorList>
            <person name="Klenk H.-P."/>
        </authorList>
    </citation>
    <scope>NUCLEOTIDE SEQUENCE [LARGE SCALE GENOMIC DNA]</scope>
    <source>
        <strain evidence="3 4">DSM 44598</strain>
    </source>
</reference>
<evidence type="ECO:0000313" key="3">
    <source>
        <dbReference type="EMBL" id="MBB5488886.1"/>
    </source>
</evidence>
<sequence>MTSGNLVVVLTALNLEYEAVRERLTSPELYRHARGTRFEIGTLPGGRGRVVLGLTGKGNQPSAVLAERAIQEFSPAALLFVGVAGALWDTPPLGDVVVATHVYAYHGGTAEDDGLKARPRVWEAAHEIGQVAAHLARTGTWAPPDSDPDHPRPRAHLGAIAAGEVVQNSRVSREAEWIRQTYNDAVAIEMEGAGVAQAGHLSGSPVAIVRGISDRADGTKATESDRKWQPIAAANAAAFALELATELIEAEPPTMRSDNAAHEGGSSGNVTNTAHGTVGVQAGHVSGGTFHVSLASSEPAPVDIPARLADLREELARERSSGRIDEETHEAASNELDIASKGIEEATPQSRKTSLLALKRLTGLLSDLASLATKVASLVTAVRGLS</sequence>
<dbReference type="CDD" id="cd09008">
    <property type="entry name" value="MTAN"/>
    <property type="match status" value="1"/>
</dbReference>
<keyword evidence="4" id="KW-1185">Reference proteome</keyword>
<dbReference type="InterPro" id="IPR035994">
    <property type="entry name" value="Nucleoside_phosphorylase_sf"/>
</dbReference>
<dbReference type="PANTHER" id="PTHR46832:SF1">
    <property type="entry name" value="5'-METHYLTHIOADENOSINE_S-ADENOSYLHOMOCYSTEINE NUCLEOSIDASE"/>
    <property type="match status" value="1"/>
</dbReference>
<comment type="caution">
    <text evidence="3">The sequence shown here is derived from an EMBL/GenBank/DDBJ whole genome shotgun (WGS) entry which is preliminary data.</text>
</comment>
<dbReference type="GO" id="GO:0008930">
    <property type="term" value="F:methylthioadenosine nucleosidase activity"/>
    <property type="evidence" value="ECO:0007669"/>
    <property type="project" value="TreeGrafter"/>
</dbReference>
<accession>A0A840WCB9</accession>
<dbReference type="SUPFAM" id="SSF53167">
    <property type="entry name" value="Purine and uridine phosphorylases"/>
    <property type="match status" value="1"/>
</dbReference>
<dbReference type="GO" id="GO:0008782">
    <property type="term" value="F:adenosylhomocysteine nucleosidase activity"/>
    <property type="evidence" value="ECO:0007669"/>
    <property type="project" value="TreeGrafter"/>
</dbReference>
<dbReference type="AlphaFoldDB" id="A0A840WCB9"/>
<feature type="region of interest" description="Disordered" evidence="1">
    <location>
        <begin position="255"/>
        <end position="282"/>
    </location>
</feature>
<dbReference type="PANTHER" id="PTHR46832">
    <property type="entry name" value="5'-METHYLTHIOADENOSINE/S-ADENOSYLHOMOCYSTEINE NUCLEOSIDASE"/>
    <property type="match status" value="1"/>
</dbReference>
<evidence type="ECO:0000313" key="4">
    <source>
        <dbReference type="Proteomes" id="UP000579647"/>
    </source>
</evidence>
<evidence type="ECO:0000256" key="1">
    <source>
        <dbReference type="SAM" id="MobiDB-lite"/>
    </source>
</evidence>
<dbReference type="GO" id="GO:0009116">
    <property type="term" value="P:nucleoside metabolic process"/>
    <property type="evidence" value="ECO:0007669"/>
    <property type="project" value="InterPro"/>
</dbReference>
<dbReference type="RefSeq" id="WP_184360219.1">
    <property type="nucleotide sequence ID" value="NZ_BAAAKM010000061.1"/>
</dbReference>
<protein>
    <submittedName>
        <fullName evidence="3">Nucleoside phosphorylase</fullName>
    </submittedName>
</protein>
<dbReference type="InterPro" id="IPR000845">
    <property type="entry name" value="Nucleoside_phosphorylase_d"/>
</dbReference>
<feature type="region of interest" description="Disordered" evidence="1">
    <location>
        <begin position="318"/>
        <end position="351"/>
    </location>
</feature>